<keyword evidence="1" id="KW-0805">Transcription regulation</keyword>
<dbReference type="PANTHER" id="PTHR42756">
    <property type="entry name" value="TRANSCRIPTIONAL REGULATOR, MARR"/>
    <property type="match status" value="1"/>
</dbReference>
<reference evidence="5 6" key="1">
    <citation type="submission" date="2016-02" db="EMBL/GenBank/DDBJ databases">
        <title>Draft genome sequence of hydrocarbon degrading Staphylococcus saprophyticus Strain CNV2, isolated from crude-oil contaminated soil from Noonmati Oil Refinery, Guwahati, Assam, India.</title>
        <authorList>
            <person name="Mukherjee A."/>
            <person name="Chettri B."/>
            <person name="Langpoklakpam J."/>
            <person name="Singh A.K."/>
            <person name="Chattopadhyay D.J."/>
        </authorList>
    </citation>
    <scope>NUCLEOTIDE SEQUENCE [LARGE SCALE GENOMIC DNA]</scope>
    <source>
        <strain evidence="5 6">CNV2</strain>
    </source>
</reference>
<dbReference type="Proteomes" id="UP000075418">
    <property type="component" value="Unassembled WGS sequence"/>
</dbReference>
<dbReference type="EMBL" id="LUGM01000002">
    <property type="protein sequence ID" value="KYH13806.1"/>
    <property type="molecule type" value="Genomic_DNA"/>
</dbReference>
<dbReference type="PROSITE" id="PS01117">
    <property type="entry name" value="HTH_MARR_1"/>
    <property type="match status" value="1"/>
</dbReference>
<dbReference type="GO" id="GO:0003677">
    <property type="term" value="F:DNA binding"/>
    <property type="evidence" value="ECO:0007669"/>
    <property type="project" value="UniProtKB-KW"/>
</dbReference>
<dbReference type="InterPro" id="IPR036390">
    <property type="entry name" value="WH_DNA-bd_sf"/>
</dbReference>
<dbReference type="RefSeq" id="WP_061854037.1">
    <property type="nucleotide sequence ID" value="NZ_LUGM01000002.1"/>
</dbReference>
<proteinExistence type="predicted"/>
<dbReference type="InterPro" id="IPR023187">
    <property type="entry name" value="Tscrpt_reg_MarR-type_CS"/>
</dbReference>
<evidence type="ECO:0000313" key="5">
    <source>
        <dbReference type="EMBL" id="KYH13806.1"/>
    </source>
</evidence>
<keyword evidence="2" id="KW-0238">DNA-binding</keyword>
<evidence type="ECO:0000256" key="3">
    <source>
        <dbReference type="ARBA" id="ARBA00023163"/>
    </source>
</evidence>
<dbReference type="PRINTS" id="PR00598">
    <property type="entry name" value="HTHMARR"/>
</dbReference>
<dbReference type="Gene3D" id="1.10.10.10">
    <property type="entry name" value="Winged helix-like DNA-binding domain superfamily/Winged helix DNA-binding domain"/>
    <property type="match status" value="1"/>
</dbReference>
<dbReference type="SMART" id="SM00347">
    <property type="entry name" value="HTH_MARR"/>
    <property type="match status" value="1"/>
</dbReference>
<name>A0A151A383_9STAP</name>
<evidence type="ECO:0000256" key="2">
    <source>
        <dbReference type="ARBA" id="ARBA00023125"/>
    </source>
</evidence>
<gene>
    <name evidence="5" type="ORF">A0131_03165</name>
</gene>
<evidence type="ECO:0000259" key="4">
    <source>
        <dbReference type="PROSITE" id="PS50995"/>
    </source>
</evidence>
<evidence type="ECO:0000313" key="6">
    <source>
        <dbReference type="Proteomes" id="UP000075418"/>
    </source>
</evidence>
<dbReference type="Pfam" id="PF01047">
    <property type="entry name" value="MarR"/>
    <property type="match status" value="1"/>
</dbReference>
<protein>
    <submittedName>
        <fullName evidence="5">MarR family transcriptional regulator</fullName>
    </submittedName>
</protein>
<evidence type="ECO:0000256" key="1">
    <source>
        <dbReference type="ARBA" id="ARBA00023015"/>
    </source>
</evidence>
<dbReference type="InterPro" id="IPR036388">
    <property type="entry name" value="WH-like_DNA-bd_sf"/>
</dbReference>
<feature type="domain" description="HTH marR-type" evidence="4">
    <location>
        <begin position="7"/>
        <end position="143"/>
    </location>
</feature>
<accession>A0A151A383</accession>
<dbReference type="AlphaFoldDB" id="A0A151A383"/>
<dbReference type="PANTHER" id="PTHR42756:SF2">
    <property type="entry name" value="MARR FAMILY REGULATORY PROTEIN"/>
    <property type="match status" value="1"/>
</dbReference>
<sequence>MNEKEFEYRDIKFIGKLSSKIYRRGNIYITEKLKPYGINYIQMMCLVALYIENGIRQEEIVEDIGIDKASVTRAIKSLEENEYLTRSRNENDKRAFNLYLTEKAMEFKEISWKFLSDWELMISEGIDDKDKAVAFDVLKQMSINADKHYKDEN</sequence>
<dbReference type="GO" id="GO:0003700">
    <property type="term" value="F:DNA-binding transcription factor activity"/>
    <property type="evidence" value="ECO:0007669"/>
    <property type="project" value="InterPro"/>
</dbReference>
<dbReference type="SUPFAM" id="SSF46785">
    <property type="entry name" value="Winged helix' DNA-binding domain"/>
    <property type="match status" value="1"/>
</dbReference>
<dbReference type="PROSITE" id="PS50995">
    <property type="entry name" value="HTH_MARR_2"/>
    <property type="match status" value="1"/>
</dbReference>
<keyword evidence="3" id="KW-0804">Transcription</keyword>
<comment type="caution">
    <text evidence="5">The sequence shown here is derived from an EMBL/GenBank/DDBJ whole genome shotgun (WGS) entry which is preliminary data.</text>
</comment>
<dbReference type="InterPro" id="IPR000835">
    <property type="entry name" value="HTH_MarR-typ"/>
</dbReference>
<organism evidence="5 6">
    <name type="scientific">Staphylococcus kloosii</name>
    <dbReference type="NCBI Taxonomy" id="29384"/>
    <lineage>
        <taxon>Bacteria</taxon>
        <taxon>Bacillati</taxon>
        <taxon>Bacillota</taxon>
        <taxon>Bacilli</taxon>
        <taxon>Bacillales</taxon>
        <taxon>Staphylococcaceae</taxon>
        <taxon>Staphylococcus</taxon>
    </lineage>
</organism>